<dbReference type="InterPro" id="IPR029277">
    <property type="entry name" value="SVWC_dom"/>
</dbReference>
<dbReference type="GO" id="GO:0005576">
    <property type="term" value="C:extracellular region"/>
    <property type="evidence" value="ECO:0007669"/>
    <property type="project" value="UniProtKB-SubCell"/>
</dbReference>
<feature type="transmembrane region" description="Helical" evidence="3">
    <location>
        <begin position="7"/>
        <end position="30"/>
    </location>
</feature>
<keyword evidence="2" id="KW-0964">Secreted</keyword>
<comment type="subcellular location">
    <subcellularLocation>
        <location evidence="1">Secreted</location>
    </subcellularLocation>
</comment>
<evidence type="ECO:0000313" key="5">
    <source>
        <dbReference type="EMBL" id="KAK8761091.1"/>
    </source>
</evidence>
<feature type="domain" description="Single" evidence="4">
    <location>
        <begin position="36"/>
        <end position="104"/>
    </location>
</feature>
<evidence type="ECO:0000313" key="6">
    <source>
        <dbReference type="Proteomes" id="UP001321473"/>
    </source>
</evidence>
<protein>
    <recommendedName>
        <fullName evidence="4">Single domain-containing protein</fullName>
    </recommendedName>
</protein>
<keyword evidence="6" id="KW-1185">Reference proteome</keyword>
<dbReference type="EMBL" id="JARKHS020031554">
    <property type="protein sequence ID" value="KAK8761091.1"/>
    <property type="molecule type" value="Genomic_DNA"/>
</dbReference>
<dbReference type="AlphaFoldDB" id="A0AAQ4DF51"/>
<sequence>MLKHVGLFILFAAIVDFIGIDGIAIVPVPLDNNGSCVYHNETIPNRHELHFGLFGTPCESLICNNASKSVTVRGCPPPTHYTDAVKTYGNFGGPEKQWPWCCPSTWSEAKKV</sequence>
<name>A0AAQ4DF51_AMBAM</name>
<evidence type="ECO:0000259" key="4">
    <source>
        <dbReference type="Pfam" id="PF15430"/>
    </source>
</evidence>
<accession>A0AAQ4DF51</accession>
<gene>
    <name evidence="5" type="ORF">V5799_027643</name>
</gene>
<comment type="caution">
    <text evidence="5">The sequence shown here is derived from an EMBL/GenBank/DDBJ whole genome shotgun (WGS) entry which is preliminary data.</text>
</comment>
<keyword evidence="3" id="KW-0812">Transmembrane</keyword>
<evidence type="ECO:0000256" key="3">
    <source>
        <dbReference type="SAM" id="Phobius"/>
    </source>
</evidence>
<evidence type="ECO:0000256" key="1">
    <source>
        <dbReference type="ARBA" id="ARBA00004613"/>
    </source>
</evidence>
<organism evidence="5 6">
    <name type="scientific">Amblyomma americanum</name>
    <name type="common">Lone star tick</name>
    <dbReference type="NCBI Taxonomy" id="6943"/>
    <lineage>
        <taxon>Eukaryota</taxon>
        <taxon>Metazoa</taxon>
        <taxon>Ecdysozoa</taxon>
        <taxon>Arthropoda</taxon>
        <taxon>Chelicerata</taxon>
        <taxon>Arachnida</taxon>
        <taxon>Acari</taxon>
        <taxon>Parasitiformes</taxon>
        <taxon>Ixodida</taxon>
        <taxon>Ixodoidea</taxon>
        <taxon>Ixodidae</taxon>
        <taxon>Amblyomminae</taxon>
        <taxon>Amblyomma</taxon>
    </lineage>
</organism>
<evidence type="ECO:0000256" key="2">
    <source>
        <dbReference type="ARBA" id="ARBA00022525"/>
    </source>
</evidence>
<keyword evidence="3" id="KW-1133">Transmembrane helix</keyword>
<dbReference type="Pfam" id="PF15430">
    <property type="entry name" value="SVWC"/>
    <property type="match status" value="1"/>
</dbReference>
<keyword evidence="3" id="KW-0472">Membrane</keyword>
<dbReference type="Proteomes" id="UP001321473">
    <property type="component" value="Unassembled WGS sequence"/>
</dbReference>
<proteinExistence type="predicted"/>
<reference evidence="5 6" key="1">
    <citation type="journal article" date="2023" name="Arcadia Sci">
        <title>De novo assembly of a long-read Amblyomma americanum tick genome.</title>
        <authorList>
            <person name="Chou S."/>
            <person name="Poskanzer K.E."/>
            <person name="Rollins M."/>
            <person name="Thuy-Boun P.S."/>
        </authorList>
    </citation>
    <scope>NUCLEOTIDE SEQUENCE [LARGE SCALE GENOMIC DNA]</scope>
    <source>
        <strain evidence="5">F_SG_1</strain>
        <tissue evidence="5">Salivary glands</tissue>
    </source>
</reference>